<evidence type="ECO:0000313" key="2">
    <source>
        <dbReference type="Proteomes" id="UP000681317"/>
    </source>
</evidence>
<protein>
    <submittedName>
        <fullName evidence="1">Uncharacterized protein</fullName>
    </submittedName>
</protein>
<dbReference type="RefSeq" id="WP_213434082.1">
    <property type="nucleotide sequence ID" value="NZ_AP024545.1"/>
</dbReference>
<proteinExistence type="predicted"/>
<keyword evidence="2" id="KW-1185">Reference proteome</keyword>
<organism evidence="1 2">
    <name type="scientific">Noviluteimonas caseinilytica</name>
    <dbReference type="NCBI Taxonomy" id="2675101"/>
    <lineage>
        <taxon>Bacteria</taxon>
        <taxon>Pseudomonadati</taxon>
        <taxon>Pseudomonadota</taxon>
        <taxon>Gammaproteobacteria</taxon>
        <taxon>Lysobacterales</taxon>
        <taxon>Lysobacteraceae</taxon>
        <taxon>Noviluteimonas</taxon>
    </lineage>
</organism>
<dbReference type="Proteomes" id="UP000681317">
    <property type="component" value="Chromosome"/>
</dbReference>
<dbReference type="EMBL" id="AP024545">
    <property type="protein sequence ID" value="BCT93142.1"/>
    <property type="molecule type" value="Genomic_DNA"/>
</dbReference>
<sequence>MPKVLVQLREDRIPPRLEAVRDALGLSDDDIDAAYGIVPIDSASGLYTVRVEESARARIESALRDLGAGDDLEVGIFSDPRIEPFGPPEL</sequence>
<reference evidence="1 2" key="1">
    <citation type="submission" date="2021-03" db="EMBL/GenBank/DDBJ databases">
        <title>Complete Genome Sequences of Two Lysobacter Strains Isolated from Sea Water (Lysobacter caseinilyticus) and Soil (Lysobacter helvus) in South Korea.</title>
        <authorList>
            <person name="Watanabe Y."/>
            <person name="Arakawa K."/>
        </authorList>
    </citation>
    <scope>NUCLEOTIDE SEQUENCE [LARGE SCALE GENOMIC DNA]</scope>
    <source>
        <strain evidence="1 2">KVB24</strain>
    </source>
</reference>
<accession>A0ABM7Q6W8</accession>
<gene>
    <name evidence="1" type="ORF">LYSCAS_21660</name>
</gene>
<name>A0ABM7Q6W8_9GAMM</name>
<evidence type="ECO:0000313" key="1">
    <source>
        <dbReference type="EMBL" id="BCT93142.1"/>
    </source>
</evidence>